<evidence type="ECO:0000313" key="2">
    <source>
        <dbReference type="Proteomes" id="UP001234297"/>
    </source>
</evidence>
<organism evidence="1 2">
    <name type="scientific">Persea americana</name>
    <name type="common">Avocado</name>
    <dbReference type="NCBI Taxonomy" id="3435"/>
    <lineage>
        <taxon>Eukaryota</taxon>
        <taxon>Viridiplantae</taxon>
        <taxon>Streptophyta</taxon>
        <taxon>Embryophyta</taxon>
        <taxon>Tracheophyta</taxon>
        <taxon>Spermatophyta</taxon>
        <taxon>Magnoliopsida</taxon>
        <taxon>Magnoliidae</taxon>
        <taxon>Laurales</taxon>
        <taxon>Lauraceae</taxon>
        <taxon>Persea</taxon>
    </lineage>
</organism>
<protein>
    <submittedName>
        <fullName evidence="1">Uncharacterized protein</fullName>
    </submittedName>
</protein>
<proteinExistence type="predicted"/>
<dbReference type="EMBL" id="CM056818">
    <property type="protein sequence ID" value="KAJ8622423.1"/>
    <property type="molecule type" value="Genomic_DNA"/>
</dbReference>
<sequence length="130" mass="13909">MVVMLSLGWVLLISPRLICLVLLIMTLILRTLLLAVLLILLGWLSVRLSLVSTLFSGAVSNLDSLPDCFCHGCNAVLGVGFADFPETDMSGSVDNDADFADAPAGGLVDFAWVVVRASESGFYLVFWGSL</sequence>
<gene>
    <name evidence="1" type="ORF">MRB53_030952</name>
</gene>
<comment type="caution">
    <text evidence="1">The sequence shown here is derived from an EMBL/GenBank/DDBJ whole genome shotgun (WGS) entry which is preliminary data.</text>
</comment>
<evidence type="ECO:0000313" key="1">
    <source>
        <dbReference type="EMBL" id="KAJ8622423.1"/>
    </source>
</evidence>
<name>A0ACC2KN99_PERAE</name>
<dbReference type="Proteomes" id="UP001234297">
    <property type="component" value="Chromosome 10"/>
</dbReference>
<reference evidence="1 2" key="1">
    <citation type="journal article" date="2022" name="Hortic Res">
        <title>A haplotype resolved chromosomal level avocado genome allows analysis of novel avocado genes.</title>
        <authorList>
            <person name="Nath O."/>
            <person name="Fletcher S.J."/>
            <person name="Hayward A."/>
            <person name="Shaw L.M."/>
            <person name="Masouleh A.K."/>
            <person name="Furtado A."/>
            <person name="Henry R.J."/>
            <person name="Mitter N."/>
        </authorList>
    </citation>
    <scope>NUCLEOTIDE SEQUENCE [LARGE SCALE GENOMIC DNA]</scope>
    <source>
        <strain evidence="2">cv. Hass</strain>
    </source>
</reference>
<keyword evidence="2" id="KW-1185">Reference proteome</keyword>
<accession>A0ACC2KN99</accession>